<comment type="caution">
    <text evidence="8">The sequence shown here is derived from an EMBL/GenBank/DDBJ whole genome shotgun (WGS) entry which is preliminary data.</text>
</comment>
<proteinExistence type="predicted"/>
<feature type="domain" description="G-protein coupled receptors family 3 profile" evidence="7">
    <location>
        <begin position="280"/>
        <end position="516"/>
    </location>
</feature>
<sequence>MKTNLINFGNAITINALAYSHNVDGQIYTPLVYEFNRYSNSHNLNITLNINLLTLDNTTFNVGGYGSTVETLLKKKSEKYDIYFYDNLYAKRFEPYLLNLKDHLPEEHIEMYKPGIASQTSVFNNKWVGLPVSIEYTVLYTNKALLKNYNKTFPETWDELIETSKYIIEAEKKANPDVDLIGYNGLFPRKELGMCSIYEFIYTFRESVDSPFPEIKSEETKNALRMMKKIKDEVSSDTIFLSDDTLTVDRLYDDHDEDEIVQYIDDILKFYNVSLSTDNNPVGLVYIIVVSFCTLVMLSSLLFLHSERFKLNFDFIDHEFWFISVIGCIIMLWVGILEYGDLSSLKCHMKSAFLSIGYTLNMAPLVYRLIVNFPQENDISIWVFEKKYISIVFFLILNVVSIELTIFSPPYSVKEIIVTNGKNFKSCYLNDFSSYIVMFLLFSTNFLISLVIFCLSFLEWNLSSIYYDIRYIVFTVVGDIVLFVVFNIMNHIEMKNYIVYFILFKCIYVILSMYNFTLLYGIRLFKKKKVHKPKVHKVLSENQTQSKLFNHIIKLHYTESVHCISKKKSGYGYNHSSRNNNNSNCGSGSLATKSNNQNRGSAILKSAS</sequence>
<evidence type="ECO:0000256" key="1">
    <source>
        <dbReference type="ARBA" id="ARBA00004141"/>
    </source>
</evidence>
<evidence type="ECO:0000313" key="8">
    <source>
        <dbReference type="EMBL" id="ORX76101.1"/>
    </source>
</evidence>
<feature type="transmembrane region" description="Helical" evidence="6">
    <location>
        <begin position="498"/>
        <end position="522"/>
    </location>
</feature>
<feature type="transmembrane region" description="Helical" evidence="6">
    <location>
        <begin position="320"/>
        <end position="340"/>
    </location>
</feature>
<feature type="transmembrane region" description="Helical" evidence="6">
    <location>
        <begin position="432"/>
        <end position="458"/>
    </location>
</feature>
<keyword evidence="3 6" id="KW-1133">Transmembrane helix</keyword>
<dbReference type="InterPro" id="IPR006059">
    <property type="entry name" value="SBP"/>
</dbReference>
<keyword evidence="2 6" id="KW-0812">Transmembrane</keyword>
<feature type="region of interest" description="Disordered" evidence="5">
    <location>
        <begin position="584"/>
        <end position="608"/>
    </location>
</feature>
<dbReference type="EMBL" id="MCFG01000318">
    <property type="protein sequence ID" value="ORX76101.1"/>
    <property type="molecule type" value="Genomic_DNA"/>
</dbReference>
<protein>
    <recommendedName>
        <fullName evidence="7">G-protein coupled receptors family 3 profile domain-containing protein</fullName>
    </recommendedName>
</protein>
<evidence type="ECO:0000256" key="3">
    <source>
        <dbReference type="ARBA" id="ARBA00022989"/>
    </source>
</evidence>
<evidence type="ECO:0000313" key="9">
    <source>
        <dbReference type="Proteomes" id="UP000193944"/>
    </source>
</evidence>
<dbReference type="Gene3D" id="3.40.190.10">
    <property type="entry name" value="Periplasmic binding protein-like II"/>
    <property type="match status" value="1"/>
</dbReference>
<dbReference type="AlphaFoldDB" id="A0A1Y1WRD7"/>
<dbReference type="OrthoDB" id="2021138at2759"/>
<evidence type="ECO:0000256" key="2">
    <source>
        <dbReference type="ARBA" id="ARBA00022692"/>
    </source>
</evidence>
<feature type="transmembrane region" description="Helical" evidence="6">
    <location>
        <begin position="470"/>
        <end position="492"/>
    </location>
</feature>
<dbReference type="Pfam" id="PF01547">
    <property type="entry name" value="SBP_bac_1"/>
    <property type="match status" value="1"/>
</dbReference>
<evidence type="ECO:0000256" key="4">
    <source>
        <dbReference type="ARBA" id="ARBA00023136"/>
    </source>
</evidence>
<name>A0A1Y1WRD7_9FUNG</name>
<accession>A0A1Y1WRD7</accession>
<reference evidence="8 9" key="2">
    <citation type="submission" date="2016-08" db="EMBL/GenBank/DDBJ databases">
        <title>Pervasive Adenine N6-methylation of Active Genes in Fungi.</title>
        <authorList>
            <consortium name="DOE Joint Genome Institute"/>
            <person name="Mondo S.J."/>
            <person name="Dannebaum R.O."/>
            <person name="Kuo R.C."/>
            <person name="Labutti K."/>
            <person name="Haridas S."/>
            <person name="Kuo A."/>
            <person name="Salamov A."/>
            <person name="Ahrendt S.R."/>
            <person name="Lipzen A."/>
            <person name="Sullivan W."/>
            <person name="Andreopoulos W.B."/>
            <person name="Clum A."/>
            <person name="Lindquist E."/>
            <person name="Daum C."/>
            <person name="Ramamoorthy G.K."/>
            <person name="Gryganskyi A."/>
            <person name="Culley D."/>
            <person name="Magnuson J.K."/>
            <person name="James T.Y."/>
            <person name="O'Malley M.A."/>
            <person name="Stajich J.E."/>
            <person name="Spatafora J.W."/>
            <person name="Visel A."/>
            <person name="Grigoriev I.V."/>
        </authorList>
    </citation>
    <scope>NUCLEOTIDE SEQUENCE [LARGE SCALE GENOMIC DNA]</scope>
    <source>
        <strain evidence="8 9">S4</strain>
    </source>
</reference>
<comment type="subcellular location">
    <subcellularLocation>
        <location evidence="1">Membrane</location>
        <topology evidence="1">Multi-pass membrane protein</topology>
    </subcellularLocation>
</comment>
<dbReference type="GO" id="GO:0004930">
    <property type="term" value="F:G protein-coupled receptor activity"/>
    <property type="evidence" value="ECO:0007669"/>
    <property type="project" value="InterPro"/>
</dbReference>
<dbReference type="InterPro" id="IPR017978">
    <property type="entry name" value="GPCR_3_C"/>
</dbReference>
<keyword evidence="9" id="KW-1185">Reference proteome</keyword>
<organism evidence="8 9">
    <name type="scientific">Anaeromyces robustus</name>
    <dbReference type="NCBI Taxonomy" id="1754192"/>
    <lineage>
        <taxon>Eukaryota</taxon>
        <taxon>Fungi</taxon>
        <taxon>Fungi incertae sedis</taxon>
        <taxon>Chytridiomycota</taxon>
        <taxon>Chytridiomycota incertae sedis</taxon>
        <taxon>Neocallimastigomycetes</taxon>
        <taxon>Neocallimastigales</taxon>
        <taxon>Neocallimastigaceae</taxon>
        <taxon>Anaeromyces</taxon>
    </lineage>
</organism>
<keyword evidence="4 6" id="KW-0472">Membrane</keyword>
<dbReference type="GO" id="GO:0016020">
    <property type="term" value="C:membrane"/>
    <property type="evidence" value="ECO:0007669"/>
    <property type="project" value="UniProtKB-SubCell"/>
</dbReference>
<feature type="transmembrane region" description="Helical" evidence="6">
    <location>
        <begin position="391"/>
        <end position="412"/>
    </location>
</feature>
<evidence type="ECO:0000256" key="5">
    <source>
        <dbReference type="SAM" id="MobiDB-lite"/>
    </source>
</evidence>
<feature type="compositionally biased region" description="Polar residues" evidence="5">
    <location>
        <begin position="590"/>
        <end position="600"/>
    </location>
</feature>
<evidence type="ECO:0000256" key="6">
    <source>
        <dbReference type="SAM" id="Phobius"/>
    </source>
</evidence>
<dbReference type="Pfam" id="PF00003">
    <property type="entry name" value="7tm_3"/>
    <property type="match status" value="1"/>
</dbReference>
<feature type="transmembrane region" description="Helical" evidence="6">
    <location>
        <begin position="352"/>
        <end position="370"/>
    </location>
</feature>
<feature type="transmembrane region" description="Helical" evidence="6">
    <location>
        <begin position="283"/>
        <end position="304"/>
    </location>
</feature>
<dbReference type="SUPFAM" id="SSF53850">
    <property type="entry name" value="Periplasmic binding protein-like II"/>
    <property type="match status" value="1"/>
</dbReference>
<evidence type="ECO:0000259" key="7">
    <source>
        <dbReference type="Pfam" id="PF00003"/>
    </source>
</evidence>
<gene>
    <name evidence="8" type="ORF">BCR32DRAFT_271475</name>
</gene>
<reference evidence="8 9" key="1">
    <citation type="submission" date="2016-08" db="EMBL/GenBank/DDBJ databases">
        <title>A Parts List for Fungal Cellulosomes Revealed by Comparative Genomics.</title>
        <authorList>
            <consortium name="DOE Joint Genome Institute"/>
            <person name="Haitjema C.H."/>
            <person name="Gilmore S.P."/>
            <person name="Henske J.K."/>
            <person name="Solomon K.V."/>
            <person name="De Groot R."/>
            <person name="Kuo A."/>
            <person name="Mondo S.J."/>
            <person name="Salamov A.A."/>
            <person name="Labutti K."/>
            <person name="Zhao Z."/>
            <person name="Chiniquy J."/>
            <person name="Barry K."/>
            <person name="Brewer H.M."/>
            <person name="Purvine S.O."/>
            <person name="Wright A.T."/>
            <person name="Boxma B."/>
            <person name="Van Alen T."/>
            <person name="Hackstein J.H."/>
            <person name="Baker S.E."/>
            <person name="Grigoriev I.V."/>
            <person name="O'Malley M.A."/>
        </authorList>
    </citation>
    <scope>NUCLEOTIDE SEQUENCE [LARGE SCALE GENOMIC DNA]</scope>
    <source>
        <strain evidence="8 9">S4</strain>
    </source>
</reference>
<dbReference type="Proteomes" id="UP000193944">
    <property type="component" value="Unassembled WGS sequence"/>
</dbReference>